<name>A0AAP0LKT5_9ROSI</name>
<accession>A0AAP0LKT5</accession>
<gene>
    <name evidence="1" type="ORF">WN944_028689</name>
</gene>
<dbReference type="EMBL" id="JBCGBO010000025">
    <property type="protein sequence ID" value="KAK9176670.1"/>
    <property type="molecule type" value="Genomic_DNA"/>
</dbReference>
<sequence>MIPSQFCFEHSVLINWASSGWGSRMLAMQSLIEESETRGIDSAKPENLFALEQATKHVCMHALKFGFKRLSFSSSAEFVPYEATAAAFLVISSMNCRAIACTLGERAESETEAILRE</sequence>
<dbReference type="Proteomes" id="UP001428341">
    <property type="component" value="Unassembled WGS sequence"/>
</dbReference>
<reference evidence="1 2" key="1">
    <citation type="submission" date="2024-05" db="EMBL/GenBank/DDBJ databases">
        <title>Haplotype-resolved chromosome-level genome assembly of Huyou (Citrus changshanensis).</title>
        <authorList>
            <person name="Miao C."/>
            <person name="Chen W."/>
            <person name="Wu Y."/>
            <person name="Wang L."/>
            <person name="Zhao S."/>
            <person name="Grierson D."/>
            <person name="Xu C."/>
            <person name="Chen K."/>
        </authorList>
    </citation>
    <scope>NUCLEOTIDE SEQUENCE [LARGE SCALE GENOMIC DNA]</scope>
    <source>
        <strain evidence="1">01-14</strain>
        <tissue evidence="1">Leaf</tissue>
    </source>
</reference>
<protein>
    <submittedName>
        <fullName evidence="1">Uncharacterized protein</fullName>
    </submittedName>
</protein>
<organism evidence="1 2">
    <name type="scientific">Citrus x changshan-huyou</name>
    <dbReference type="NCBI Taxonomy" id="2935761"/>
    <lineage>
        <taxon>Eukaryota</taxon>
        <taxon>Viridiplantae</taxon>
        <taxon>Streptophyta</taxon>
        <taxon>Embryophyta</taxon>
        <taxon>Tracheophyta</taxon>
        <taxon>Spermatophyta</taxon>
        <taxon>Magnoliopsida</taxon>
        <taxon>eudicotyledons</taxon>
        <taxon>Gunneridae</taxon>
        <taxon>Pentapetalae</taxon>
        <taxon>rosids</taxon>
        <taxon>malvids</taxon>
        <taxon>Sapindales</taxon>
        <taxon>Rutaceae</taxon>
        <taxon>Aurantioideae</taxon>
        <taxon>Citrus</taxon>
    </lineage>
</organism>
<dbReference type="AlphaFoldDB" id="A0AAP0LKT5"/>
<keyword evidence="2" id="KW-1185">Reference proteome</keyword>
<evidence type="ECO:0000313" key="1">
    <source>
        <dbReference type="EMBL" id="KAK9176670.1"/>
    </source>
</evidence>
<comment type="caution">
    <text evidence="1">The sequence shown here is derived from an EMBL/GenBank/DDBJ whole genome shotgun (WGS) entry which is preliminary data.</text>
</comment>
<evidence type="ECO:0000313" key="2">
    <source>
        <dbReference type="Proteomes" id="UP001428341"/>
    </source>
</evidence>
<proteinExistence type="predicted"/>